<accession>A0A085WK59</accession>
<dbReference type="OrthoDB" id="327733at2"/>
<dbReference type="RefSeq" id="WP_044188534.1">
    <property type="nucleotide sequence ID" value="NZ_JMCB01000006.1"/>
</dbReference>
<keyword evidence="3" id="KW-1185">Reference proteome</keyword>
<dbReference type="AlphaFoldDB" id="A0A085WK59"/>
<protein>
    <recommendedName>
        <fullName evidence="1">PhoD-like phosphatase metallophosphatase domain-containing protein</fullName>
    </recommendedName>
</protein>
<dbReference type="InterPro" id="IPR038607">
    <property type="entry name" value="PhoD-like_sf"/>
</dbReference>
<dbReference type="PANTHER" id="PTHR37031:SF2">
    <property type="entry name" value="PHOD-LIKE PHOSPHATASE METALLOPHOSPHATASE DOMAIN-CONTAINING PROTEIN"/>
    <property type="match status" value="1"/>
</dbReference>
<dbReference type="InterPro" id="IPR018946">
    <property type="entry name" value="PhoD-like_MPP"/>
</dbReference>
<comment type="caution">
    <text evidence="2">The sequence shown here is derived from an EMBL/GenBank/DDBJ whole genome shotgun (WGS) entry which is preliminary data.</text>
</comment>
<evidence type="ECO:0000313" key="2">
    <source>
        <dbReference type="EMBL" id="KFE68072.1"/>
    </source>
</evidence>
<reference evidence="2 3" key="1">
    <citation type="submission" date="2014-04" db="EMBL/GenBank/DDBJ databases">
        <title>Genome assembly of Hyalangium minutum DSM 14724.</title>
        <authorList>
            <person name="Sharma G."/>
            <person name="Subramanian S."/>
        </authorList>
    </citation>
    <scope>NUCLEOTIDE SEQUENCE [LARGE SCALE GENOMIC DNA]</scope>
    <source>
        <strain evidence="2 3">DSM 14724</strain>
    </source>
</reference>
<evidence type="ECO:0000313" key="3">
    <source>
        <dbReference type="Proteomes" id="UP000028725"/>
    </source>
</evidence>
<organism evidence="2 3">
    <name type="scientific">Hyalangium minutum</name>
    <dbReference type="NCBI Taxonomy" id="394096"/>
    <lineage>
        <taxon>Bacteria</taxon>
        <taxon>Pseudomonadati</taxon>
        <taxon>Myxococcota</taxon>
        <taxon>Myxococcia</taxon>
        <taxon>Myxococcales</taxon>
        <taxon>Cystobacterineae</taxon>
        <taxon>Archangiaceae</taxon>
        <taxon>Hyalangium</taxon>
    </lineage>
</organism>
<sequence length="551" mass="62966">MAFHFDRNCRLLGPFIGHTTETEARIWLHVADLKPGERRTLHVTLHPDRPNARAVQRLTLTVSEEDCGVGVVNISGLEPDTLYVYRLTWDEAGLAPIDPGGLAPEELCFRTLPRAGFNQQLDFLVMSCHNPETAVRDGANGFAVWEQMPEIIAHNKNVRFALLMGDQIYADDIERKALREEDPLKRVKLYLGIYRKYWSDLRYRRVLCRLPAYLMWDDHDITDGWGSREDSFEEAQSDEFKPSWKGMFQSARTAFQHMQASRNPPPLSPGYQEGFDTCFRVGRAGFVLPDLRSHRNVRQGRIWTEAQQAAVERWVASERENLDVLFFCSSVVFSHGHHGLEALMRSGWPYVLQAVSWMGSIRYAGLRSMASSFHKNIGDLRDDLNDSWGAEPNRRAADRMLDFLFGLQNPPKGQRPLSVVVLAGDIHTPGYSTLYSSDPAHRERPSIPHVVASPVSYQPFSWMAEAVYRRLTRVVTLGERGVYSAQVSHHFSQRNVVVTSLRNVAADEWHLKVKFYLEGYPEPRILLFDLHRTSGREDIPWPQAREPSLLG</sequence>
<dbReference type="Pfam" id="PF09423">
    <property type="entry name" value="PhoD"/>
    <property type="match status" value="1"/>
</dbReference>
<dbReference type="Proteomes" id="UP000028725">
    <property type="component" value="Unassembled WGS sequence"/>
</dbReference>
<dbReference type="SUPFAM" id="SSF56300">
    <property type="entry name" value="Metallo-dependent phosphatases"/>
    <property type="match status" value="1"/>
</dbReference>
<feature type="domain" description="PhoD-like phosphatase metallophosphatase" evidence="1">
    <location>
        <begin position="123"/>
        <end position="305"/>
    </location>
</feature>
<dbReference type="EMBL" id="JMCB01000006">
    <property type="protein sequence ID" value="KFE68072.1"/>
    <property type="molecule type" value="Genomic_DNA"/>
</dbReference>
<dbReference type="InterPro" id="IPR029052">
    <property type="entry name" value="Metallo-depent_PP-like"/>
</dbReference>
<gene>
    <name evidence="2" type="ORF">DB31_7309</name>
</gene>
<dbReference type="Gene3D" id="3.60.21.70">
    <property type="entry name" value="PhoD-like phosphatase"/>
    <property type="match status" value="1"/>
</dbReference>
<dbReference type="STRING" id="394096.DB31_7309"/>
<evidence type="ECO:0000259" key="1">
    <source>
        <dbReference type="Pfam" id="PF09423"/>
    </source>
</evidence>
<dbReference type="PANTHER" id="PTHR37031">
    <property type="entry name" value="METALLOPHOSPHATASE BINDING DOMAIN PROTEIN"/>
    <property type="match status" value="1"/>
</dbReference>
<name>A0A085WK59_9BACT</name>
<proteinExistence type="predicted"/>